<evidence type="ECO:0000313" key="2">
    <source>
        <dbReference type="Proteomes" id="UP000022141"/>
    </source>
</evidence>
<proteinExistence type="predicted"/>
<dbReference type="EMBL" id="JEMY01000027">
    <property type="protein sequence ID" value="EXI88287.1"/>
    <property type="molecule type" value="Genomic_DNA"/>
</dbReference>
<dbReference type="AlphaFoldDB" id="A0A011QG21"/>
<keyword evidence="2" id="KW-1185">Reference proteome</keyword>
<name>A0A011QG21_ACCRE</name>
<sequence length="119" mass="12455">MPVNEYAPQLNFTTGGTFLLWPSGIGCRSFAISLVVMRTSAPVPVVSKTRSMVSLAVVWLTYCFFLAPRPSSLRVFETVCCRLAGLKCTLTCTLGPVIVSKVAGASASCAGNSGMAGLS</sequence>
<protein>
    <submittedName>
        <fullName evidence="1">Uncharacterized protein</fullName>
    </submittedName>
</protein>
<accession>A0A011QG21</accession>
<evidence type="ECO:0000313" key="1">
    <source>
        <dbReference type="EMBL" id="EXI88287.1"/>
    </source>
</evidence>
<gene>
    <name evidence="1" type="ORF">AW11_02173</name>
</gene>
<comment type="caution">
    <text evidence="1">The sequence shown here is derived from an EMBL/GenBank/DDBJ whole genome shotgun (WGS) entry which is preliminary data.</text>
</comment>
<reference evidence="1" key="1">
    <citation type="submission" date="2014-02" db="EMBL/GenBank/DDBJ databases">
        <title>Expanding our view of genomic diversity in Candidatus Accumulibacter clades.</title>
        <authorList>
            <person name="Skennerton C.T."/>
            <person name="Barr J.J."/>
            <person name="Slater F.R."/>
            <person name="Bond P.L."/>
            <person name="Tyson G.W."/>
        </authorList>
    </citation>
    <scope>NUCLEOTIDE SEQUENCE [LARGE SCALE GENOMIC DNA]</scope>
</reference>
<dbReference type="Proteomes" id="UP000022141">
    <property type="component" value="Unassembled WGS sequence"/>
</dbReference>
<organism evidence="1 2">
    <name type="scientific">Accumulibacter regalis</name>
    <dbReference type="NCBI Taxonomy" id="522306"/>
    <lineage>
        <taxon>Bacteria</taxon>
        <taxon>Pseudomonadati</taxon>
        <taxon>Pseudomonadota</taxon>
        <taxon>Betaproteobacteria</taxon>
        <taxon>Candidatus Accumulibacter</taxon>
    </lineage>
</organism>